<dbReference type="InterPro" id="IPR017850">
    <property type="entry name" value="Alkaline_phosphatase_core_sf"/>
</dbReference>
<accession>A0ABY3AC20</accession>
<gene>
    <name evidence="4" type="ORF">GQ41_2963</name>
</gene>
<keyword evidence="2" id="KW-1015">Disulfide bond</keyword>
<keyword evidence="5" id="KW-1185">Reference proteome</keyword>
<dbReference type="Gene3D" id="3.40.720.10">
    <property type="entry name" value="Alkaline Phosphatase, subunit A"/>
    <property type="match status" value="1"/>
</dbReference>
<evidence type="ECO:0000259" key="3">
    <source>
        <dbReference type="SMART" id="SM00560"/>
    </source>
</evidence>
<dbReference type="EMBL" id="VHIF01000001">
    <property type="protein sequence ID" value="TQO38317.1"/>
    <property type="molecule type" value="Genomic_DNA"/>
</dbReference>
<keyword evidence="1" id="KW-0732">Signal</keyword>
<dbReference type="InterPro" id="IPR032309">
    <property type="entry name" value="DUF4983"/>
</dbReference>
<evidence type="ECO:0000313" key="4">
    <source>
        <dbReference type="EMBL" id="TQO38317.1"/>
    </source>
</evidence>
<dbReference type="PANTHER" id="PTHR10151">
    <property type="entry name" value="ECTONUCLEOTIDE PYROPHOSPHATASE/PHOSPHODIESTERASE"/>
    <property type="match status" value="1"/>
</dbReference>
<dbReference type="PANTHER" id="PTHR10151:SF120">
    <property type="entry name" value="BIS(5'-ADENOSYL)-TRIPHOSPHATASE"/>
    <property type="match status" value="1"/>
</dbReference>
<feature type="domain" description="LamG-like jellyroll fold" evidence="3">
    <location>
        <begin position="328"/>
        <end position="462"/>
    </location>
</feature>
<dbReference type="SUPFAM" id="SSF53649">
    <property type="entry name" value="Alkaline phosphatase-like"/>
    <property type="match status" value="1"/>
</dbReference>
<protein>
    <submittedName>
        <fullName evidence="4">Type I phosphodiesterase/nucleotide pyrophosphatase</fullName>
    </submittedName>
</protein>
<dbReference type="Pfam" id="PF13385">
    <property type="entry name" value="Laminin_G_3"/>
    <property type="match status" value="1"/>
</dbReference>
<name>A0ABY3AC20_9FLAO</name>
<evidence type="ECO:0000256" key="1">
    <source>
        <dbReference type="ARBA" id="ARBA00022729"/>
    </source>
</evidence>
<dbReference type="Pfam" id="PF16356">
    <property type="entry name" value="DUF4983"/>
    <property type="match status" value="1"/>
</dbReference>
<dbReference type="Pfam" id="PF01663">
    <property type="entry name" value="Phosphodiest"/>
    <property type="match status" value="2"/>
</dbReference>
<organism evidence="4 5">
    <name type="scientific">Arenibacter algicola</name>
    <dbReference type="NCBI Taxonomy" id="616991"/>
    <lineage>
        <taxon>Bacteria</taxon>
        <taxon>Pseudomonadati</taxon>
        <taxon>Bacteroidota</taxon>
        <taxon>Flavobacteriia</taxon>
        <taxon>Flavobacteriales</taxon>
        <taxon>Flavobacteriaceae</taxon>
        <taxon>Arenibacter</taxon>
    </lineage>
</organism>
<sequence length="567" mass="61587">MNRAYLFNFMSTNFTYSSGRISLILVVYFAIHFLGSCASNEKAVNEGEPFYGKDPKVLIIGIDGCRPDGVTAANTPNLDQLMANGTYSLDARNTGITISGPGWSSMLTGVWQDKHKVVDNSFSGSDFVRYPHFFKRIEENDPNNRTVSISQWHPINDQIAKGVVDIARNTADSSEDVKNKAIAELTVEELRALFVHFDDVDHAGHSSGFSPDNSYYVSAIETVDAAIGELVMAVENRSNYLMEDWAIIVSTDHGGIGSSHGGDSDEERTIFMIVSGDNVPKKEIAKTTTEIEVPPVSNCLNSDTELYFESNGVLSVPNNAAYSFGTTQDFSIECRIRSKVPADVGIIAKKNWDSGLLPGYVFSFKPDTKNFKVNVGDGANRVDVEAGQITDNEWHMVSATFDRDGLLKIYVDGVLKNSSDMSSIGNIDNNFPLTFGADGNGTYAYSGYISEVRIFNGLLEAETVDTWKCKVLDDTHPMVANIKGHWKLTEGSGAAIADSSPTAAHGILSGGVWRDATLTTMETVSNYSGTPSTVDVVKTALTHLCIPISPSWGLEGNSLLNSSCNDQ</sequence>
<dbReference type="InterPro" id="IPR013320">
    <property type="entry name" value="ConA-like_dom_sf"/>
</dbReference>
<dbReference type="Proteomes" id="UP000315363">
    <property type="component" value="Unassembled WGS sequence"/>
</dbReference>
<proteinExistence type="predicted"/>
<dbReference type="InterPro" id="IPR006558">
    <property type="entry name" value="LamG-like"/>
</dbReference>
<evidence type="ECO:0000256" key="2">
    <source>
        <dbReference type="ARBA" id="ARBA00023157"/>
    </source>
</evidence>
<comment type="caution">
    <text evidence="4">The sequence shown here is derived from an EMBL/GenBank/DDBJ whole genome shotgun (WGS) entry which is preliminary data.</text>
</comment>
<evidence type="ECO:0000313" key="5">
    <source>
        <dbReference type="Proteomes" id="UP000315363"/>
    </source>
</evidence>
<reference evidence="4 5" key="1">
    <citation type="submission" date="2019-06" db="EMBL/GenBank/DDBJ databases">
        <title>A large-scale integrated study on North Sea by COGITO (Coastal Microbe Genomic &amp; Taxonomic Observatory).</title>
        <authorList>
            <person name="Teeling H."/>
        </authorList>
    </citation>
    <scope>NUCLEOTIDE SEQUENCE [LARGE SCALE GENOMIC DNA]</scope>
    <source>
        <strain evidence="4 5">MAR_2009_79</strain>
    </source>
</reference>
<dbReference type="Gene3D" id="2.60.120.200">
    <property type="match status" value="1"/>
</dbReference>
<dbReference type="InterPro" id="IPR002591">
    <property type="entry name" value="Phosphodiest/P_Trfase"/>
</dbReference>
<dbReference type="SMART" id="SM00560">
    <property type="entry name" value="LamGL"/>
    <property type="match status" value="1"/>
</dbReference>
<dbReference type="SUPFAM" id="SSF49899">
    <property type="entry name" value="Concanavalin A-like lectins/glucanases"/>
    <property type="match status" value="1"/>
</dbReference>